<dbReference type="RefSeq" id="WP_308458574.1">
    <property type="nucleotide sequence ID" value="NZ_JAJEPS010000001.1"/>
</dbReference>
<dbReference type="EMBL" id="JAJEPS010000001">
    <property type="protein sequence ID" value="MCC2124771.1"/>
    <property type="molecule type" value="Genomic_DNA"/>
</dbReference>
<keyword evidence="2" id="KW-0560">Oxidoreductase</keyword>
<dbReference type="Pfam" id="PF14512">
    <property type="entry name" value="TM1586_NiRdase"/>
    <property type="match status" value="1"/>
</dbReference>
<keyword evidence="5" id="KW-1185">Reference proteome</keyword>
<evidence type="ECO:0000256" key="1">
    <source>
        <dbReference type="ARBA" id="ARBA00007118"/>
    </source>
</evidence>
<proteinExistence type="inferred from homology"/>
<reference evidence="4 5" key="1">
    <citation type="submission" date="2021-10" db="EMBL/GenBank/DDBJ databases">
        <title>Anaerobic single-cell dispensing facilitates the cultivation of human gut bacteria.</title>
        <authorList>
            <person name="Afrizal A."/>
        </authorList>
    </citation>
    <scope>NUCLEOTIDE SEQUENCE [LARGE SCALE GENOMIC DNA]</scope>
    <source>
        <strain evidence="4 5">CLA-AA-H276</strain>
    </source>
</reference>
<evidence type="ECO:0000256" key="2">
    <source>
        <dbReference type="ARBA" id="ARBA00023002"/>
    </source>
</evidence>
<comment type="caution">
    <text evidence="4">The sequence shown here is derived from an EMBL/GenBank/DDBJ whole genome shotgun (WGS) entry which is preliminary data.</text>
</comment>
<dbReference type="Gene3D" id="3.40.109.30">
    <property type="entry name" value="putative nitroreductase (tm1586), domain 2"/>
    <property type="match status" value="1"/>
</dbReference>
<dbReference type="InterPro" id="IPR029478">
    <property type="entry name" value="TM1586_NiRdase"/>
</dbReference>
<dbReference type="PANTHER" id="PTHR43673:SF10">
    <property type="entry name" value="NADH DEHYDROGENASE_NAD(P)H NITROREDUCTASE XCC3605-RELATED"/>
    <property type="match status" value="1"/>
</dbReference>
<dbReference type="Gene3D" id="3.40.109.10">
    <property type="entry name" value="NADH Oxidase"/>
    <property type="match status" value="1"/>
</dbReference>
<accession>A0AAE3A285</accession>
<dbReference type="GO" id="GO:0016491">
    <property type="term" value="F:oxidoreductase activity"/>
    <property type="evidence" value="ECO:0007669"/>
    <property type="project" value="UniProtKB-KW"/>
</dbReference>
<protein>
    <submittedName>
        <fullName evidence="4">Nitroreductase family protein</fullName>
    </submittedName>
</protein>
<dbReference type="CDD" id="cd02062">
    <property type="entry name" value="Nitro_FMN_reductase"/>
    <property type="match status" value="2"/>
</dbReference>
<organism evidence="4 5">
    <name type="scientific">Hominiventricola filiformis</name>
    <dbReference type="NCBI Taxonomy" id="2885352"/>
    <lineage>
        <taxon>Bacteria</taxon>
        <taxon>Bacillati</taxon>
        <taxon>Bacillota</taxon>
        <taxon>Clostridia</taxon>
        <taxon>Lachnospirales</taxon>
        <taxon>Lachnospiraceae</taxon>
        <taxon>Hominiventricola</taxon>
    </lineage>
</organism>
<gene>
    <name evidence="4" type="ORF">LKD36_01105</name>
</gene>
<comment type="similarity">
    <text evidence="1">Belongs to the nitroreductase family.</text>
</comment>
<dbReference type="SUPFAM" id="SSF55469">
    <property type="entry name" value="FMN-dependent nitroreductase-like"/>
    <property type="match status" value="2"/>
</dbReference>
<evidence type="ECO:0000313" key="4">
    <source>
        <dbReference type="EMBL" id="MCC2124771.1"/>
    </source>
</evidence>
<name>A0AAE3A285_9FIRM</name>
<evidence type="ECO:0000259" key="3">
    <source>
        <dbReference type="Pfam" id="PF14512"/>
    </source>
</evidence>
<dbReference type="AlphaFoldDB" id="A0AAE3A285"/>
<evidence type="ECO:0000313" key="5">
    <source>
        <dbReference type="Proteomes" id="UP001198220"/>
    </source>
</evidence>
<dbReference type="InterPro" id="IPR000415">
    <property type="entry name" value="Nitroreductase-like"/>
</dbReference>
<sequence>MTLYEAIFRRKSIRKYRDTEIDPKLLEKIEQYGEDAVGIRPEIRTKWKILKGSDKRLAGLFLVKAPYYVVLYSEICEDYRKNAGCLMEQLVLYLHTKGIGSCYQGGARVKHEDEKELEPVMIMAFGYPAEPLERDREAFKRMELNRFVKVHGNFGKVQRKLLEAARVAPSAMNLQPWRFVVTDGKIHMFVKKPGKIGYQMQQDFNLFDAGIALAHMLVTAEEQWFDLEYQKLDSILEKDFPNNMYVGSLLILNESEKI</sequence>
<dbReference type="PANTHER" id="PTHR43673">
    <property type="entry name" value="NAD(P)H NITROREDUCTASE YDGI-RELATED"/>
    <property type="match status" value="1"/>
</dbReference>
<feature type="domain" description="Putative nitroreductase TM1586" evidence="3">
    <location>
        <begin position="3"/>
        <end position="220"/>
    </location>
</feature>
<dbReference type="Proteomes" id="UP001198220">
    <property type="component" value="Unassembled WGS sequence"/>
</dbReference>